<sequence>MTFSLAARCPQTGRFGIIVSSSSPAVAARCAHVRAGVGAAASQNITDPSLGTALLDAVAAGRSAQEALDLVVDAGPFSEYRQLTVVDGQGGAAAHSGSRTLGVHASAVGDAAVAAGNLLADDGVPAAMLAAFERAAELPLGDRLLAALRAGADAGGEAGPVHSAGMLIVDQVSWPVTDLRVDWSDSPLADLQQLWELWSPQEADYVTRGLDPSTAPAYGVPGDE</sequence>
<gene>
    <name evidence="1" type="ORF">SAMN04489750_3300</name>
</gene>
<name>A0A2Y8ZV47_9MICO</name>
<protein>
    <submittedName>
        <fullName evidence="1">Uncharacterized conserved protein, Ntn-hydrolase superfamily</fullName>
    </submittedName>
</protein>
<dbReference type="OrthoDB" id="9790012at2"/>
<dbReference type="GO" id="GO:0016787">
    <property type="term" value="F:hydrolase activity"/>
    <property type="evidence" value="ECO:0007669"/>
    <property type="project" value="UniProtKB-KW"/>
</dbReference>
<dbReference type="Gene3D" id="3.60.20.10">
    <property type="entry name" value="Glutamine Phosphoribosylpyrophosphate, subunit 1, domain 1"/>
    <property type="match status" value="1"/>
</dbReference>
<dbReference type="PANTHER" id="PTHR39328:SF1">
    <property type="entry name" value="BLL2871 PROTEIN"/>
    <property type="match status" value="1"/>
</dbReference>
<accession>A0A2Y8ZV47</accession>
<dbReference type="InterPro" id="IPR010430">
    <property type="entry name" value="DUF1028"/>
</dbReference>
<dbReference type="InterPro" id="IPR029055">
    <property type="entry name" value="Ntn_hydrolases_N"/>
</dbReference>
<dbReference type="RefSeq" id="WP_109689092.1">
    <property type="nucleotide sequence ID" value="NZ_QGDN01000001.1"/>
</dbReference>
<keyword evidence="2" id="KW-1185">Reference proteome</keyword>
<dbReference type="EMBL" id="UESZ01000001">
    <property type="protein sequence ID" value="SSA35924.1"/>
    <property type="molecule type" value="Genomic_DNA"/>
</dbReference>
<organism evidence="1 2">
    <name type="scientific">Branchiibius hedensis</name>
    <dbReference type="NCBI Taxonomy" id="672460"/>
    <lineage>
        <taxon>Bacteria</taxon>
        <taxon>Bacillati</taxon>
        <taxon>Actinomycetota</taxon>
        <taxon>Actinomycetes</taxon>
        <taxon>Micrococcales</taxon>
        <taxon>Dermacoccaceae</taxon>
        <taxon>Branchiibius</taxon>
    </lineage>
</organism>
<evidence type="ECO:0000313" key="1">
    <source>
        <dbReference type="EMBL" id="SSA35924.1"/>
    </source>
</evidence>
<dbReference type="Proteomes" id="UP000250028">
    <property type="component" value="Unassembled WGS sequence"/>
</dbReference>
<dbReference type="AlphaFoldDB" id="A0A2Y8ZV47"/>
<dbReference type="SUPFAM" id="SSF56235">
    <property type="entry name" value="N-terminal nucleophile aminohydrolases (Ntn hydrolases)"/>
    <property type="match status" value="1"/>
</dbReference>
<evidence type="ECO:0000313" key="2">
    <source>
        <dbReference type="Proteomes" id="UP000250028"/>
    </source>
</evidence>
<dbReference type="PANTHER" id="PTHR39328">
    <property type="entry name" value="BLL2871 PROTEIN"/>
    <property type="match status" value="1"/>
</dbReference>
<proteinExistence type="predicted"/>
<keyword evidence="1" id="KW-0378">Hydrolase</keyword>
<reference evidence="2" key="1">
    <citation type="submission" date="2016-10" db="EMBL/GenBank/DDBJ databases">
        <authorList>
            <person name="Varghese N."/>
            <person name="Submissions S."/>
        </authorList>
    </citation>
    <scope>NUCLEOTIDE SEQUENCE [LARGE SCALE GENOMIC DNA]</scope>
    <source>
        <strain evidence="2">DSM 22951</strain>
    </source>
</reference>
<dbReference type="Pfam" id="PF06267">
    <property type="entry name" value="DUF1028"/>
    <property type="match status" value="1"/>
</dbReference>